<feature type="coiled-coil region" evidence="8">
    <location>
        <begin position="443"/>
        <end position="514"/>
    </location>
</feature>
<evidence type="ECO:0000313" key="11">
    <source>
        <dbReference type="Proteomes" id="UP001253193"/>
    </source>
</evidence>
<proteinExistence type="predicted"/>
<dbReference type="EC" id="5.6.2.2" evidence="10"/>
<keyword evidence="4 7" id="KW-0238">DNA-binding</keyword>
<evidence type="ECO:0000256" key="7">
    <source>
        <dbReference type="PROSITE-ProRule" id="PRU01384"/>
    </source>
</evidence>
<keyword evidence="2" id="KW-1003">Cell membrane</keyword>
<dbReference type="SUPFAM" id="SSF101904">
    <property type="entry name" value="GyrA/ParC C-terminal domain-like"/>
    <property type="match status" value="1"/>
</dbReference>
<sequence length="763" mass="86362">MSNTKICIDSNQFIAQQETSFLAYAALALAGRSLPHVQDGLKPVHRRILYAMNQLHMTNKSAYKKSARIVGDVIGKYHPHGDSAVYDAMVGMAQKWNYRYPLVDGQGNWGSRDGDNAAAMRYTESRPSGFSDFMLQEISKSAARYNANFDNTTYEPEYLPVSFPNILCNGGEGIGVGMRCYLPPHNISEVCAATEYYIENPDCTTEDLMQFVQAPDYPTGGQITNTKKELLKLYDTGKGTLRIRAKWESEKRARGQYVIMVTELPLKMSPADVLSYVDDVLSYEPPKGKDGKEGKVNQGKLDRKSFLRSVLESISDASNNTEDPVQAKLKIIPKTCSKSPEEFMEALIPAIGLEVKQSVEFNLMSVDYRPKTRNLKGVIADWVTFRRDTMTRRCEARKEKVELRLEILGGRLTIMDYIDEVIAIIRDSEDPKNALIERFELTERQASDIMDIKLRELRRLEEQKYIDDKEKLEKELKTLIALLKSKTRMGKLLIKEMNEAVKNLGDERKTTIQEASELQFDNKLKSTSDDPVTLFFTDQGWLMSRKGHDAEAPDKMLKPEDFFVHTINAVLSDDIIVISSTGRSYTVSADDFPVGAASSHINTLVNISTDKAVAVFPYNEKDRYLLCSNYGLGFVVKCESLHSRQKNGKEVFRLDKFENPEILLIHKLEMEEISEGKSGYLGHLNIQTSTNRFMQFDLSKEENFINDYPKSQGLQLCKLSKKDKELVAFYGISEGDLITRDGVLSVDSEPYIKKRAGTPVKIK</sequence>
<dbReference type="GO" id="GO:0009330">
    <property type="term" value="C:DNA topoisomerase type II (double strand cut, ATP-hydrolyzing) complex"/>
    <property type="evidence" value="ECO:0007669"/>
    <property type="project" value="TreeGrafter"/>
</dbReference>
<dbReference type="AlphaFoldDB" id="A0AAW8PZC2"/>
<evidence type="ECO:0000256" key="3">
    <source>
        <dbReference type="ARBA" id="ARBA00023029"/>
    </source>
</evidence>
<evidence type="ECO:0000256" key="1">
    <source>
        <dbReference type="ARBA" id="ARBA00000185"/>
    </source>
</evidence>
<dbReference type="NCBIfam" id="NF004044">
    <property type="entry name" value="PRK05561.1"/>
    <property type="match status" value="1"/>
</dbReference>
<dbReference type="Gene3D" id="2.120.10.90">
    <property type="entry name" value="DNA gyrase/topoisomerase IV, subunit A, C-terminal"/>
    <property type="match status" value="1"/>
</dbReference>
<dbReference type="Pfam" id="PF00521">
    <property type="entry name" value="DNA_topoisoIV"/>
    <property type="match status" value="1"/>
</dbReference>
<dbReference type="Gene3D" id="3.90.199.10">
    <property type="entry name" value="Topoisomerase II, domain 5"/>
    <property type="match status" value="1"/>
</dbReference>
<dbReference type="Proteomes" id="UP001253193">
    <property type="component" value="Unassembled WGS sequence"/>
</dbReference>
<feature type="active site" description="O-(5'-phospho-DNA)-tyrosine intermediate" evidence="7">
    <location>
        <position position="122"/>
    </location>
</feature>
<comment type="caution">
    <text evidence="10">The sequence shown here is derived from an EMBL/GenBank/DDBJ whole genome shotgun (WGS) entry which is preliminary data.</text>
</comment>
<dbReference type="InterPro" id="IPR002205">
    <property type="entry name" value="Topo_IIA_dom_A"/>
</dbReference>
<dbReference type="CDD" id="cd00187">
    <property type="entry name" value="TOP4c"/>
    <property type="match status" value="1"/>
</dbReference>
<dbReference type="PANTHER" id="PTHR43493">
    <property type="entry name" value="DNA GYRASE/TOPOISOMERASE SUBUNIT A"/>
    <property type="match status" value="1"/>
</dbReference>
<gene>
    <name evidence="10" type="ORF">QX249_09605</name>
</gene>
<reference evidence="10" key="1">
    <citation type="submission" date="2023-06" db="EMBL/GenBank/DDBJ databases">
        <title>Genomic Diversity of Vibrio spp. and Metagenomic Analysis of Pathogens in Florida Gulf Coastal Waters Following Hurricane Ian.</title>
        <authorList>
            <person name="Brumfield K.D."/>
        </authorList>
    </citation>
    <scope>NUCLEOTIDE SEQUENCE</scope>
    <source>
        <strain evidence="10">WBS2B-138</strain>
    </source>
</reference>
<dbReference type="InterPro" id="IPR035516">
    <property type="entry name" value="Gyrase/topoIV_suA_C"/>
</dbReference>
<dbReference type="InterPro" id="IPR013758">
    <property type="entry name" value="Topo_IIA_A/C_ab"/>
</dbReference>
<keyword evidence="3 7" id="KW-0799">Topoisomerase</keyword>
<evidence type="ECO:0000256" key="6">
    <source>
        <dbReference type="ARBA" id="ARBA00023235"/>
    </source>
</evidence>
<dbReference type="Gene3D" id="1.10.268.10">
    <property type="entry name" value="Topoisomerase, domain 3"/>
    <property type="match status" value="1"/>
</dbReference>
<dbReference type="RefSeq" id="WP_311019694.1">
    <property type="nucleotide sequence ID" value="NZ_JAUHGG010000003.1"/>
</dbReference>
<evidence type="ECO:0000256" key="4">
    <source>
        <dbReference type="ARBA" id="ARBA00023125"/>
    </source>
</evidence>
<dbReference type="GO" id="GO:0006265">
    <property type="term" value="P:DNA topological change"/>
    <property type="evidence" value="ECO:0007669"/>
    <property type="project" value="UniProtKB-UniRule"/>
</dbReference>
<dbReference type="GO" id="GO:0003918">
    <property type="term" value="F:DNA topoisomerase type II (double strand cut, ATP-hydrolyzing) activity"/>
    <property type="evidence" value="ECO:0007669"/>
    <property type="project" value="UniProtKB-EC"/>
</dbReference>
<evidence type="ECO:0000259" key="9">
    <source>
        <dbReference type="PROSITE" id="PS52040"/>
    </source>
</evidence>
<name>A0AAW8PZC2_VIBPH</name>
<dbReference type="GO" id="GO:0005737">
    <property type="term" value="C:cytoplasm"/>
    <property type="evidence" value="ECO:0007669"/>
    <property type="project" value="TreeGrafter"/>
</dbReference>
<keyword evidence="8" id="KW-0175">Coiled coil</keyword>
<dbReference type="SMART" id="SM00434">
    <property type="entry name" value="TOP4c"/>
    <property type="match status" value="1"/>
</dbReference>
<evidence type="ECO:0000256" key="2">
    <source>
        <dbReference type="ARBA" id="ARBA00022475"/>
    </source>
</evidence>
<dbReference type="SUPFAM" id="SSF56719">
    <property type="entry name" value="Type II DNA topoisomerase"/>
    <property type="match status" value="1"/>
</dbReference>
<dbReference type="EMBL" id="JAUHGG010000003">
    <property type="protein sequence ID" value="MDS1820911.1"/>
    <property type="molecule type" value="Genomic_DNA"/>
</dbReference>
<dbReference type="GO" id="GO:0003677">
    <property type="term" value="F:DNA binding"/>
    <property type="evidence" value="ECO:0007669"/>
    <property type="project" value="UniProtKB-UniRule"/>
</dbReference>
<comment type="catalytic activity">
    <reaction evidence="1 7">
        <text>ATP-dependent breakage, passage and rejoining of double-stranded DNA.</text>
        <dbReference type="EC" id="5.6.2.2"/>
    </reaction>
</comment>
<dbReference type="InterPro" id="IPR013760">
    <property type="entry name" value="Topo_IIA-like_dom_sf"/>
</dbReference>
<dbReference type="Gene3D" id="3.30.1360.40">
    <property type="match status" value="1"/>
</dbReference>
<evidence type="ECO:0000256" key="5">
    <source>
        <dbReference type="ARBA" id="ARBA00023136"/>
    </source>
</evidence>
<protein>
    <submittedName>
        <fullName evidence="10">DNA topoisomerase 4 subunit A</fullName>
        <ecNumber evidence="10">5.6.2.2</ecNumber>
    </submittedName>
</protein>
<dbReference type="PANTHER" id="PTHR43493:SF1">
    <property type="entry name" value="DNA TOPOISOMERASE 4 SUBUNIT A"/>
    <property type="match status" value="1"/>
</dbReference>
<keyword evidence="5" id="KW-0472">Membrane</keyword>
<dbReference type="InterPro" id="IPR013757">
    <property type="entry name" value="Topo_IIA_A_a_sf"/>
</dbReference>
<evidence type="ECO:0000313" key="10">
    <source>
        <dbReference type="EMBL" id="MDS1820911.1"/>
    </source>
</evidence>
<dbReference type="InterPro" id="IPR050220">
    <property type="entry name" value="Type_II_DNA_Topoisomerases"/>
</dbReference>
<organism evidence="10 11">
    <name type="scientific">Vibrio parahaemolyticus</name>
    <dbReference type="NCBI Taxonomy" id="670"/>
    <lineage>
        <taxon>Bacteria</taxon>
        <taxon>Pseudomonadati</taxon>
        <taxon>Pseudomonadota</taxon>
        <taxon>Gammaproteobacteria</taxon>
        <taxon>Vibrionales</taxon>
        <taxon>Vibrionaceae</taxon>
        <taxon>Vibrio</taxon>
    </lineage>
</organism>
<dbReference type="PROSITE" id="PS52040">
    <property type="entry name" value="TOPO_IIA"/>
    <property type="match status" value="1"/>
</dbReference>
<accession>A0AAW8PZC2</accession>
<dbReference type="GO" id="GO:0005524">
    <property type="term" value="F:ATP binding"/>
    <property type="evidence" value="ECO:0007669"/>
    <property type="project" value="InterPro"/>
</dbReference>
<keyword evidence="6 7" id="KW-0413">Isomerase</keyword>
<evidence type="ECO:0000256" key="8">
    <source>
        <dbReference type="SAM" id="Coils"/>
    </source>
</evidence>
<feature type="domain" description="Topo IIA-type catalytic" evidence="9">
    <location>
        <begin position="34"/>
        <end position="524"/>
    </location>
</feature>